<sequence length="113" mass="12509">MRTVSIHRSSEPDEETTMTRAPWCGYRDGIAVPGVGTVRLLDAEMLSKLGRGSRQHRPTRELAMAVGMSVQRFKRLSASDRAKVRWAMLTLTAPSNCGREPAPIDWSAWPADG</sequence>
<gene>
    <name evidence="1" type="ORF">OH818_03195</name>
</gene>
<protein>
    <submittedName>
        <fullName evidence="1">Uncharacterized protein</fullName>
    </submittedName>
</protein>
<accession>A0ABY7C650</accession>
<dbReference type="RefSeq" id="WP_268881760.1">
    <property type="nucleotide sequence ID" value="NZ_CP114029.1"/>
</dbReference>
<keyword evidence="2" id="KW-1185">Reference proteome</keyword>
<organism evidence="1 2">
    <name type="scientific">Jiella pelagia</name>
    <dbReference type="NCBI Taxonomy" id="2986949"/>
    <lineage>
        <taxon>Bacteria</taxon>
        <taxon>Pseudomonadati</taxon>
        <taxon>Pseudomonadota</taxon>
        <taxon>Alphaproteobacteria</taxon>
        <taxon>Hyphomicrobiales</taxon>
        <taxon>Aurantimonadaceae</taxon>
        <taxon>Jiella</taxon>
    </lineage>
</organism>
<dbReference type="EMBL" id="CP114029">
    <property type="protein sequence ID" value="WAP69320.1"/>
    <property type="molecule type" value="Genomic_DNA"/>
</dbReference>
<evidence type="ECO:0000313" key="2">
    <source>
        <dbReference type="Proteomes" id="UP001164020"/>
    </source>
</evidence>
<reference evidence="1" key="1">
    <citation type="submission" date="2022-12" db="EMBL/GenBank/DDBJ databases">
        <title>Jiella pelagia sp. nov., isolated from phosphonate enriched culture of Northwest Pacific surface seawater.</title>
        <authorList>
            <person name="Shin D.Y."/>
            <person name="Hwang C.Y."/>
        </authorList>
    </citation>
    <scope>NUCLEOTIDE SEQUENCE</scope>
    <source>
        <strain evidence="1">HL-NP1</strain>
    </source>
</reference>
<dbReference type="Proteomes" id="UP001164020">
    <property type="component" value="Chromosome"/>
</dbReference>
<evidence type="ECO:0000313" key="1">
    <source>
        <dbReference type="EMBL" id="WAP69320.1"/>
    </source>
</evidence>
<name>A0ABY7C650_9HYPH</name>
<proteinExistence type="predicted"/>